<dbReference type="Proteomes" id="UP000602076">
    <property type="component" value="Unassembled WGS sequence"/>
</dbReference>
<dbReference type="GO" id="GO:0015293">
    <property type="term" value="F:symporter activity"/>
    <property type="evidence" value="ECO:0007669"/>
    <property type="project" value="UniProtKB-KW"/>
</dbReference>
<sequence>MKSTKKILLALVLGALVGLGLNLYAPTLFTYLDSYLFYPLGKIFTSSIKMLVVPLVLFSIILGTTGLGDPKKLGRIGLKTIGYFLTTTAIAIIIAMSLAIVISPGTKGTFDTENASYEVAETTSVTDTLLNIIPSNPFQAFADGNMLQIILMSVLVGLALTALGEKTKGLVSLIEQGNDVMMYLVQLVMRLAPYGTFGLIATAVGSQGVGAMKAMGAYMFVVLIALVIHGIVTYGGTIWFLAKKSPIWFLKEFAPAMSVAFSTSSSSATLPVSMDLAQNKLGVKKSISSFVQPLGATINMDGTSIMQGVATIFIAQVYGVQLDFTALLTVVLTAVLASIGTAGVPGVGLIMLAMVLSSVGLPVEGIGLILGIDRLLDMARTAMNIMGDTACALFISEQEKRKEAEEEEAEVAV</sequence>
<dbReference type="GO" id="GO:0005886">
    <property type="term" value="C:plasma membrane"/>
    <property type="evidence" value="ECO:0007669"/>
    <property type="project" value="UniProtKB-SubCell"/>
</dbReference>
<keyword evidence="5" id="KW-0769">Symport</keyword>
<dbReference type="EMBL" id="JACXSI010000012">
    <property type="protein sequence ID" value="MBD3107953.1"/>
    <property type="molecule type" value="Genomic_DNA"/>
</dbReference>
<keyword evidence="2" id="KW-0813">Transport</keyword>
<dbReference type="FunFam" id="1.10.3860.10:FF:000001">
    <property type="entry name" value="C4-dicarboxylate transport protein"/>
    <property type="match status" value="1"/>
</dbReference>
<evidence type="ECO:0000256" key="4">
    <source>
        <dbReference type="ARBA" id="ARBA00022692"/>
    </source>
</evidence>
<dbReference type="PANTHER" id="PTHR42865:SF7">
    <property type="entry name" value="PROTON_GLUTAMATE-ASPARTATE SYMPORTER"/>
    <property type="match status" value="1"/>
</dbReference>
<gene>
    <name evidence="9" type="ORF">IEO70_06205</name>
</gene>
<feature type="transmembrane region" description="Helical" evidence="8">
    <location>
        <begin position="183"/>
        <end position="205"/>
    </location>
</feature>
<keyword evidence="3" id="KW-1003">Cell membrane</keyword>
<feature type="transmembrane region" description="Helical" evidence="8">
    <location>
        <begin position="80"/>
        <end position="102"/>
    </location>
</feature>
<evidence type="ECO:0000256" key="5">
    <source>
        <dbReference type="ARBA" id="ARBA00022847"/>
    </source>
</evidence>
<dbReference type="Gene3D" id="1.10.3860.10">
    <property type="entry name" value="Sodium:dicarboxylate symporter"/>
    <property type="match status" value="1"/>
</dbReference>
<dbReference type="Pfam" id="PF00375">
    <property type="entry name" value="SDF"/>
    <property type="match status" value="1"/>
</dbReference>
<keyword evidence="10" id="KW-1185">Reference proteome</keyword>
<feature type="transmembrane region" description="Helical" evidence="8">
    <location>
        <begin position="46"/>
        <end position="68"/>
    </location>
</feature>
<name>A0A927CUS4_9BACI</name>
<keyword evidence="7 8" id="KW-0472">Membrane</keyword>
<keyword evidence="6 8" id="KW-1133">Transmembrane helix</keyword>
<dbReference type="InterPro" id="IPR036458">
    <property type="entry name" value="Na:dicarbo_symporter_sf"/>
</dbReference>
<comment type="caution">
    <text evidence="9">The sequence shown here is derived from an EMBL/GenBank/DDBJ whole genome shotgun (WGS) entry which is preliminary data.</text>
</comment>
<reference evidence="9" key="1">
    <citation type="submission" date="2020-09" db="EMBL/GenBank/DDBJ databases">
        <title>Bacillus faecalis sp. nov., a moderately halophilic bacterium isolated from cow faeces.</title>
        <authorList>
            <person name="Jiang L."/>
            <person name="Lee J."/>
        </authorList>
    </citation>
    <scope>NUCLEOTIDE SEQUENCE</scope>
    <source>
        <strain evidence="9">AGMB 02131</strain>
    </source>
</reference>
<organism evidence="9 10">
    <name type="scientific">Peribacillus faecalis</name>
    <dbReference type="NCBI Taxonomy" id="2772559"/>
    <lineage>
        <taxon>Bacteria</taxon>
        <taxon>Bacillati</taxon>
        <taxon>Bacillota</taxon>
        <taxon>Bacilli</taxon>
        <taxon>Bacillales</taxon>
        <taxon>Bacillaceae</taxon>
        <taxon>Peribacillus</taxon>
    </lineage>
</organism>
<evidence type="ECO:0000256" key="6">
    <source>
        <dbReference type="ARBA" id="ARBA00022989"/>
    </source>
</evidence>
<protein>
    <submittedName>
        <fullName evidence="9">Dicarboxylate/amino acid:cation symporter</fullName>
    </submittedName>
</protein>
<comment type="subcellular location">
    <subcellularLocation>
        <location evidence="1">Cell membrane</location>
        <topology evidence="1">Multi-pass membrane protein</topology>
    </subcellularLocation>
</comment>
<evidence type="ECO:0000313" key="10">
    <source>
        <dbReference type="Proteomes" id="UP000602076"/>
    </source>
</evidence>
<dbReference type="GO" id="GO:0006835">
    <property type="term" value="P:dicarboxylic acid transport"/>
    <property type="evidence" value="ECO:0007669"/>
    <property type="project" value="TreeGrafter"/>
</dbReference>
<feature type="transmembrane region" description="Helical" evidence="8">
    <location>
        <begin position="217"/>
        <end position="242"/>
    </location>
</feature>
<dbReference type="RefSeq" id="WP_190997496.1">
    <property type="nucleotide sequence ID" value="NZ_JACXSI010000012.1"/>
</dbReference>
<evidence type="ECO:0000256" key="2">
    <source>
        <dbReference type="ARBA" id="ARBA00022448"/>
    </source>
</evidence>
<dbReference type="PANTHER" id="PTHR42865">
    <property type="entry name" value="PROTON/GLUTAMATE-ASPARTATE SYMPORTER"/>
    <property type="match status" value="1"/>
</dbReference>
<proteinExistence type="predicted"/>
<evidence type="ECO:0000313" key="9">
    <source>
        <dbReference type="EMBL" id="MBD3107953.1"/>
    </source>
</evidence>
<evidence type="ECO:0000256" key="3">
    <source>
        <dbReference type="ARBA" id="ARBA00022475"/>
    </source>
</evidence>
<feature type="transmembrane region" description="Helical" evidence="8">
    <location>
        <begin position="350"/>
        <end position="372"/>
    </location>
</feature>
<dbReference type="SUPFAM" id="SSF118215">
    <property type="entry name" value="Proton glutamate symport protein"/>
    <property type="match status" value="1"/>
</dbReference>
<dbReference type="AlphaFoldDB" id="A0A927CUS4"/>
<dbReference type="PRINTS" id="PR00173">
    <property type="entry name" value="EDTRNSPORT"/>
</dbReference>
<feature type="transmembrane region" description="Helical" evidence="8">
    <location>
        <begin position="324"/>
        <end position="344"/>
    </location>
</feature>
<keyword evidence="4 8" id="KW-0812">Transmembrane</keyword>
<accession>A0A927CUS4</accession>
<feature type="transmembrane region" description="Helical" evidence="8">
    <location>
        <begin position="146"/>
        <end position="163"/>
    </location>
</feature>
<evidence type="ECO:0000256" key="8">
    <source>
        <dbReference type="SAM" id="Phobius"/>
    </source>
</evidence>
<evidence type="ECO:0000256" key="1">
    <source>
        <dbReference type="ARBA" id="ARBA00004651"/>
    </source>
</evidence>
<dbReference type="InterPro" id="IPR001991">
    <property type="entry name" value="Na-dicarboxylate_symporter"/>
</dbReference>
<evidence type="ECO:0000256" key="7">
    <source>
        <dbReference type="ARBA" id="ARBA00023136"/>
    </source>
</evidence>